<evidence type="ECO:0000259" key="1">
    <source>
        <dbReference type="PROSITE" id="PS51819"/>
    </source>
</evidence>
<sequence length="133" mass="14729">MQLDHRSILVKDLEASIAFYRSVLGMDLLRTSGAPMTGAWLGADGKDIVHLNTGPTEGLGHVKDVHIALRTDRFAELIDALEDKSVAFESWQGEAGAVGRHALGFRQIYLQDPDGYWIEINDVDPGRKLRTLE</sequence>
<dbReference type="PROSITE" id="PS51819">
    <property type="entry name" value="VOC"/>
    <property type="match status" value="1"/>
</dbReference>
<dbReference type="EMBL" id="BSNG01000002">
    <property type="protein sequence ID" value="GLQ11572.1"/>
    <property type="molecule type" value="Genomic_DNA"/>
</dbReference>
<dbReference type="InterPro" id="IPR029068">
    <property type="entry name" value="Glyas_Bleomycin-R_OHBP_Dase"/>
</dbReference>
<gene>
    <name evidence="2" type="ORF">GCM10007913_35040</name>
</gene>
<dbReference type="InterPro" id="IPR037523">
    <property type="entry name" value="VOC_core"/>
</dbReference>
<dbReference type="InterPro" id="IPR004360">
    <property type="entry name" value="Glyas_Fos-R_dOase_dom"/>
</dbReference>
<keyword evidence="2" id="KW-0456">Lyase</keyword>
<dbReference type="GO" id="GO:0016829">
    <property type="term" value="F:lyase activity"/>
    <property type="evidence" value="ECO:0007669"/>
    <property type="project" value="UniProtKB-KW"/>
</dbReference>
<feature type="domain" description="VOC" evidence="1">
    <location>
        <begin position="2"/>
        <end position="123"/>
    </location>
</feature>
<reference evidence="2" key="2">
    <citation type="submission" date="2023-01" db="EMBL/GenBank/DDBJ databases">
        <title>Draft genome sequence of Devosia yakushimensis strain NBRC 103855.</title>
        <authorList>
            <person name="Sun Q."/>
            <person name="Mori K."/>
        </authorList>
    </citation>
    <scope>NUCLEOTIDE SEQUENCE</scope>
    <source>
        <strain evidence="2">NBRC 103855</strain>
    </source>
</reference>
<accession>A0ABQ5UHR4</accession>
<evidence type="ECO:0000313" key="2">
    <source>
        <dbReference type="EMBL" id="GLQ11572.1"/>
    </source>
</evidence>
<dbReference type="RefSeq" id="WP_284393049.1">
    <property type="nucleotide sequence ID" value="NZ_BSNG01000002.1"/>
</dbReference>
<protein>
    <submittedName>
        <fullName evidence="2">Lactoylglutathione lyase</fullName>
    </submittedName>
</protein>
<keyword evidence="3" id="KW-1185">Reference proteome</keyword>
<reference evidence="2" key="1">
    <citation type="journal article" date="2014" name="Int. J. Syst. Evol. Microbiol.">
        <title>Complete genome of a new Firmicutes species belonging to the dominant human colonic microbiota ('Ruminococcus bicirculans') reveals two chromosomes and a selective capacity to utilize plant glucans.</title>
        <authorList>
            <consortium name="NISC Comparative Sequencing Program"/>
            <person name="Wegmann U."/>
            <person name="Louis P."/>
            <person name="Goesmann A."/>
            <person name="Henrissat B."/>
            <person name="Duncan S.H."/>
            <person name="Flint H.J."/>
        </authorList>
    </citation>
    <scope>NUCLEOTIDE SEQUENCE</scope>
    <source>
        <strain evidence="2">NBRC 103855</strain>
    </source>
</reference>
<dbReference type="CDD" id="cd06587">
    <property type="entry name" value="VOC"/>
    <property type="match status" value="1"/>
</dbReference>
<dbReference type="InterPro" id="IPR050383">
    <property type="entry name" value="GlyoxalaseI/FosfomycinResist"/>
</dbReference>
<dbReference type="PANTHER" id="PTHR21366:SF14">
    <property type="entry name" value="GLYOXALASE DOMAIN-CONTAINING PROTEIN 5"/>
    <property type="match status" value="1"/>
</dbReference>
<proteinExistence type="predicted"/>
<dbReference type="SUPFAM" id="SSF54593">
    <property type="entry name" value="Glyoxalase/Bleomycin resistance protein/Dihydroxybiphenyl dioxygenase"/>
    <property type="match status" value="1"/>
</dbReference>
<dbReference type="PANTHER" id="PTHR21366">
    <property type="entry name" value="GLYOXALASE FAMILY PROTEIN"/>
    <property type="match status" value="1"/>
</dbReference>
<dbReference type="Pfam" id="PF00903">
    <property type="entry name" value="Glyoxalase"/>
    <property type="match status" value="1"/>
</dbReference>
<dbReference type="Proteomes" id="UP001161406">
    <property type="component" value="Unassembled WGS sequence"/>
</dbReference>
<dbReference type="Gene3D" id="3.10.180.10">
    <property type="entry name" value="2,3-Dihydroxybiphenyl 1,2-Dioxygenase, domain 1"/>
    <property type="match status" value="1"/>
</dbReference>
<evidence type="ECO:0000313" key="3">
    <source>
        <dbReference type="Proteomes" id="UP001161406"/>
    </source>
</evidence>
<comment type="caution">
    <text evidence="2">The sequence shown here is derived from an EMBL/GenBank/DDBJ whole genome shotgun (WGS) entry which is preliminary data.</text>
</comment>
<name>A0ABQ5UHR4_9HYPH</name>
<organism evidence="2 3">
    <name type="scientific">Devosia yakushimensis</name>
    <dbReference type="NCBI Taxonomy" id="470028"/>
    <lineage>
        <taxon>Bacteria</taxon>
        <taxon>Pseudomonadati</taxon>
        <taxon>Pseudomonadota</taxon>
        <taxon>Alphaproteobacteria</taxon>
        <taxon>Hyphomicrobiales</taxon>
        <taxon>Devosiaceae</taxon>
        <taxon>Devosia</taxon>
    </lineage>
</organism>